<feature type="compositionally biased region" description="Basic residues" evidence="2">
    <location>
        <begin position="267"/>
        <end position="276"/>
    </location>
</feature>
<evidence type="ECO:0000313" key="3">
    <source>
        <dbReference type="EMBL" id="TKA61662.1"/>
    </source>
</evidence>
<gene>
    <name evidence="3" type="ORF">B0A55_11263</name>
</gene>
<evidence type="ECO:0000256" key="1">
    <source>
        <dbReference type="SAM" id="Coils"/>
    </source>
</evidence>
<keyword evidence="1" id="KW-0175">Coiled coil</keyword>
<evidence type="ECO:0000256" key="2">
    <source>
        <dbReference type="SAM" id="MobiDB-lite"/>
    </source>
</evidence>
<dbReference type="AlphaFoldDB" id="A0A4U0WFQ9"/>
<dbReference type="EMBL" id="NAJQ01001186">
    <property type="protein sequence ID" value="TKA61662.1"/>
    <property type="molecule type" value="Genomic_DNA"/>
</dbReference>
<reference evidence="3 4" key="1">
    <citation type="submission" date="2017-03" db="EMBL/GenBank/DDBJ databases">
        <title>Genomes of endolithic fungi from Antarctica.</title>
        <authorList>
            <person name="Coleine C."/>
            <person name="Masonjones S."/>
            <person name="Stajich J.E."/>
        </authorList>
    </citation>
    <scope>NUCLEOTIDE SEQUENCE [LARGE SCALE GENOMIC DNA]</scope>
    <source>
        <strain evidence="3 4">CCFEE 5184</strain>
    </source>
</reference>
<accession>A0A4U0WFQ9</accession>
<feature type="region of interest" description="Disordered" evidence="2">
    <location>
        <begin position="257"/>
        <end position="276"/>
    </location>
</feature>
<protein>
    <submittedName>
        <fullName evidence="3">Uncharacterized protein</fullName>
    </submittedName>
</protein>
<comment type="caution">
    <text evidence="3">The sequence shown here is derived from an EMBL/GenBank/DDBJ whole genome shotgun (WGS) entry which is preliminary data.</text>
</comment>
<name>A0A4U0WFQ9_9PEZI</name>
<sequence>MADSDQDEESTCLGLTVLVNGDISTAYPPAGKGQHFPYDCSRAHCTSQPSRLRCDTASCYERLQARIESFRKQKTEVVAVHRKLLKDMESLQQSIEVECGHPYDKHVATLNEEAETKLDVISVEANDLETELELLRLDHALPSRNAFNKSVQLIDDDDDVRKRYRQCDCAGCRAGRRSSAIAAAAVAGTAYTVRLRRHLGFNEEGKSSLQLEREKLREDVLRDSPYGRTGSYRGFGAGALKPARHLNSNNKNVTAAAVAAQPVKTEKKAKKPALGR</sequence>
<proteinExistence type="predicted"/>
<dbReference type="Proteomes" id="UP000309340">
    <property type="component" value="Unassembled WGS sequence"/>
</dbReference>
<organism evidence="3 4">
    <name type="scientific">Friedmanniomyces simplex</name>
    <dbReference type="NCBI Taxonomy" id="329884"/>
    <lineage>
        <taxon>Eukaryota</taxon>
        <taxon>Fungi</taxon>
        <taxon>Dikarya</taxon>
        <taxon>Ascomycota</taxon>
        <taxon>Pezizomycotina</taxon>
        <taxon>Dothideomycetes</taxon>
        <taxon>Dothideomycetidae</taxon>
        <taxon>Mycosphaerellales</taxon>
        <taxon>Teratosphaeriaceae</taxon>
        <taxon>Friedmanniomyces</taxon>
    </lineage>
</organism>
<keyword evidence="4" id="KW-1185">Reference proteome</keyword>
<evidence type="ECO:0000313" key="4">
    <source>
        <dbReference type="Proteomes" id="UP000309340"/>
    </source>
</evidence>
<feature type="coiled-coil region" evidence="1">
    <location>
        <begin position="111"/>
        <end position="138"/>
    </location>
</feature>